<dbReference type="EMBL" id="LXTC01000003">
    <property type="protein sequence ID" value="OBA21448.1"/>
    <property type="molecule type" value="Genomic_DNA"/>
</dbReference>
<keyword evidence="3" id="KW-1185">Reference proteome</keyword>
<protein>
    <submittedName>
        <fullName evidence="2">Uncharacterized protein</fullName>
    </submittedName>
</protein>
<name>A0A1A0HC32_9ASCO</name>
<keyword evidence="1" id="KW-0472">Membrane</keyword>
<dbReference type="GeneID" id="30027109"/>
<evidence type="ECO:0000256" key="1">
    <source>
        <dbReference type="SAM" id="Phobius"/>
    </source>
</evidence>
<dbReference type="Proteomes" id="UP000092555">
    <property type="component" value="Unassembled WGS sequence"/>
</dbReference>
<dbReference type="OrthoDB" id="3980365at2759"/>
<dbReference type="RefSeq" id="XP_018711958.1">
    <property type="nucleotide sequence ID" value="XM_018854133.1"/>
</dbReference>
<comment type="caution">
    <text evidence="2">The sequence shown here is derived from an EMBL/GenBank/DDBJ whole genome shotgun (WGS) entry which is preliminary data.</text>
</comment>
<gene>
    <name evidence="2" type="ORF">METBIDRAFT_11961</name>
</gene>
<sequence length="219" mass="23778">MSVPILTIPESAFSAAARLPALRARRSQLLVYMLSLTRASALALVAAYLVGFLAARPLMASAVDQRIEFLEACRARLRGLYLAVIGKVDHIPIIGIERAAGQTRRIYADSVCQTEDLARAQQAAGARAGLGLAAVLAQLRLLGDRLGGCRGYLALETELCRAIGFSLKDLRLRAELVHFDANKLFVEPGPVVSRKPRHMAREVKQGIRTIKGMFMSGRA</sequence>
<proteinExistence type="predicted"/>
<evidence type="ECO:0000313" key="3">
    <source>
        <dbReference type="Proteomes" id="UP000092555"/>
    </source>
</evidence>
<reference evidence="2 3" key="1">
    <citation type="submission" date="2016-05" db="EMBL/GenBank/DDBJ databases">
        <title>Comparative genomics of biotechnologically important yeasts.</title>
        <authorList>
            <consortium name="DOE Joint Genome Institute"/>
            <person name="Riley R."/>
            <person name="Haridas S."/>
            <person name="Wolfe K.H."/>
            <person name="Lopes M.R."/>
            <person name="Hittinger C.T."/>
            <person name="Goker M."/>
            <person name="Salamov A."/>
            <person name="Wisecaver J."/>
            <person name="Long T.M."/>
            <person name="Aerts A.L."/>
            <person name="Barry K."/>
            <person name="Choi C."/>
            <person name="Clum A."/>
            <person name="Coughlan A.Y."/>
            <person name="Deshpande S."/>
            <person name="Douglass A.P."/>
            <person name="Hanson S.J."/>
            <person name="Klenk H.-P."/>
            <person name="LaButti K."/>
            <person name="Lapidus A."/>
            <person name="Lindquist E."/>
            <person name="Lipzen A."/>
            <person name="Meier-kolthoff J.P."/>
            <person name="Ohm R.A."/>
            <person name="Otillar R.P."/>
            <person name="Pangilinan J."/>
            <person name="Peng Y."/>
            <person name="Rokas A."/>
            <person name="Rosa C.A."/>
            <person name="Scheuner C."/>
            <person name="Sibirny A.A."/>
            <person name="Slot J.C."/>
            <person name="Stielow J.B."/>
            <person name="Sun H."/>
            <person name="Kurtzman C.P."/>
            <person name="Blackwell M."/>
            <person name="Grigoriev I.V."/>
            <person name="Jeffries T.W."/>
        </authorList>
    </citation>
    <scope>NUCLEOTIDE SEQUENCE [LARGE SCALE GENOMIC DNA]</scope>
    <source>
        <strain evidence="2 3">NRRL YB-4993</strain>
    </source>
</reference>
<accession>A0A1A0HC32</accession>
<dbReference type="AlphaFoldDB" id="A0A1A0HC32"/>
<organism evidence="2 3">
    <name type="scientific">Metschnikowia bicuspidata var. bicuspidata NRRL YB-4993</name>
    <dbReference type="NCBI Taxonomy" id="869754"/>
    <lineage>
        <taxon>Eukaryota</taxon>
        <taxon>Fungi</taxon>
        <taxon>Dikarya</taxon>
        <taxon>Ascomycota</taxon>
        <taxon>Saccharomycotina</taxon>
        <taxon>Pichiomycetes</taxon>
        <taxon>Metschnikowiaceae</taxon>
        <taxon>Metschnikowia</taxon>
    </lineage>
</organism>
<keyword evidence="1" id="KW-1133">Transmembrane helix</keyword>
<keyword evidence="1" id="KW-0812">Transmembrane</keyword>
<evidence type="ECO:0000313" key="2">
    <source>
        <dbReference type="EMBL" id="OBA21448.1"/>
    </source>
</evidence>
<feature type="transmembrane region" description="Helical" evidence="1">
    <location>
        <begin position="29"/>
        <end position="55"/>
    </location>
</feature>